<evidence type="ECO:0000313" key="6">
    <source>
        <dbReference type="Proteomes" id="UP001275440"/>
    </source>
</evidence>
<dbReference type="InterPro" id="IPR018389">
    <property type="entry name" value="DctP_fam"/>
</dbReference>
<comment type="similarity">
    <text evidence="1">Belongs to the bacterial solute-binding protein 7 family.</text>
</comment>
<gene>
    <name evidence="5" type="ORF">F8M49_28640</name>
</gene>
<dbReference type="Gene3D" id="3.40.190.170">
    <property type="entry name" value="Bacterial extracellular solute-binding protein, family 7"/>
    <property type="match status" value="1"/>
</dbReference>
<evidence type="ECO:0000256" key="3">
    <source>
        <dbReference type="ARBA" id="ARBA00022729"/>
    </source>
</evidence>
<keyword evidence="6" id="KW-1185">Reference proteome</keyword>
<dbReference type="NCBIfam" id="NF037995">
    <property type="entry name" value="TRAP_S1"/>
    <property type="match status" value="1"/>
</dbReference>
<dbReference type="Pfam" id="PF03480">
    <property type="entry name" value="DctP"/>
    <property type="match status" value="1"/>
</dbReference>
<evidence type="ECO:0000256" key="2">
    <source>
        <dbReference type="ARBA" id="ARBA00022448"/>
    </source>
</evidence>
<feature type="signal peptide" evidence="4">
    <location>
        <begin position="1"/>
        <end position="29"/>
    </location>
</feature>
<protein>
    <submittedName>
        <fullName evidence="5">C4-dicarboxylate ABC transporter substrate-binding protein</fullName>
    </submittedName>
</protein>
<dbReference type="Proteomes" id="UP001275440">
    <property type="component" value="Unassembled WGS sequence"/>
</dbReference>
<dbReference type="PANTHER" id="PTHR33376:SF7">
    <property type="entry name" value="C4-DICARBOXYLATE-BINDING PROTEIN DCTB"/>
    <property type="match status" value="1"/>
</dbReference>
<dbReference type="PANTHER" id="PTHR33376">
    <property type="match status" value="1"/>
</dbReference>
<comment type="caution">
    <text evidence="5">The sequence shown here is derived from an EMBL/GenBank/DDBJ whole genome shotgun (WGS) entry which is preliminary data.</text>
</comment>
<evidence type="ECO:0000256" key="1">
    <source>
        <dbReference type="ARBA" id="ARBA00009023"/>
    </source>
</evidence>
<organism evidence="5 6">
    <name type="scientific">Rhodococcus zopfii</name>
    <dbReference type="NCBI Taxonomy" id="43772"/>
    <lineage>
        <taxon>Bacteria</taxon>
        <taxon>Bacillati</taxon>
        <taxon>Actinomycetota</taxon>
        <taxon>Actinomycetes</taxon>
        <taxon>Mycobacteriales</taxon>
        <taxon>Nocardiaceae</taxon>
        <taxon>Rhodococcus</taxon>
    </lineage>
</organism>
<dbReference type="PROSITE" id="PS51257">
    <property type="entry name" value="PROKAR_LIPOPROTEIN"/>
    <property type="match status" value="1"/>
</dbReference>
<sequence length="422" mass="43696">MTSRTLARGTAAVAAATAGVLMLASCAQSAGDAQSGGAGVDQDASMEDYRAAFEDVDPIVLHVQSPSAKGASGGQHIENYAAAVSEWSGGKIAFDIVYSNGVAAPTDADNAIRDGRLDIAQVMAPYEPKEYPATAALNTASVLSDNSVIVGSLSSNAWPVDVAFGTPEIAAEFEDHGLKMMLPSFNSGSIALICSQQRATLNELKGQSIASGSATLGGQVSALGANPVSIGYTEYFESLQRGVAACAATTLTAGMIAGIMDIAPNAVIDAESGFANTSGALAMSASKWDSLPLVAQQLLWDRLDVFVEGSLNKIWEGTVAASATIAERGGTAGGFADDARAALRAQNEVILADLEQNGPGGAAFVERSRQAAEQWKSTVTGLGYENTVDYAGFAQWYSPEKLDVTAFVDTLFDEVLFEHRPS</sequence>
<reference evidence="5 6" key="1">
    <citation type="submission" date="2019-10" db="EMBL/GenBank/DDBJ databases">
        <title>Draft Genome Assembly of Rhodococcus zopfii DSM44189.</title>
        <authorList>
            <person name="Sutton J.M."/>
            <person name="Akob D.M."/>
            <person name="Bushman T.J."/>
        </authorList>
    </citation>
    <scope>NUCLEOTIDE SEQUENCE [LARGE SCALE GENOMIC DNA]</scope>
    <source>
        <strain evidence="5 6">DSM 44189</strain>
    </source>
</reference>
<name>A0ABU3WWL4_9NOCA</name>
<keyword evidence="2" id="KW-0813">Transport</keyword>
<dbReference type="EMBL" id="WBMO01000005">
    <property type="protein sequence ID" value="MDV2478393.1"/>
    <property type="molecule type" value="Genomic_DNA"/>
</dbReference>
<dbReference type="InterPro" id="IPR038404">
    <property type="entry name" value="TRAP_DctP_sf"/>
</dbReference>
<evidence type="ECO:0000313" key="5">
    <source>
        <dbReference type="EMBL" id="MDV2478393.1"/>
    </source>
</evidence>
<feature type="chain" id="PRO_5046158035" evidence="4">
    <location>
        <begin position="30"/>
        <end position="422"/>
    </location>
</feature>
<keyword evidence="3 4" id="KW-0732">Signal</keyword>
<proteinExistence type="inferred from homology"/>
<accession>A0ABU3WWL4</accession>
<evidence type="ECO:0000256" key="4">
    <source>
        <dbReference type="SAM" id="SignalP"/>
    </source>
</evidence>